<keyword evidence="3" id="KW-1185">Reference proteome</keyword>
<evidence type="ECO:0000313" key="3">
    <source>
        <dbReference type="Proteomes" id="UP000183371"/>
    </source>
</evidence>
<protein>
    <recommendedName>
        <fullName evidence="4">DUF2834 domain-containing protein</fullName>
    </recommendedName>
</protein>
<feature type="transmembrane region" description="Helical" evidence="1">
    <location>
        <begin position="7"/>
        <end position="25"/>
    </location>
</feature>
<dbReference type="Proteomes" id="UP000183371">
    <property type="component" value="Unassembled WGS sequence"/>
</dbReference>
<evidence type="ECO:0000256" key="1">
    <source>
        <dbReference type="SAM" id="Phobius"/>
    </source>
</evidence>
<keyword evidence="1" id="KW-0472">Membrane</keyword>
<gene>
    <name evidence="2" type="ORF">SAMN05444141_10254</name>
</gene>
<evidence type="ECO:0000313" key="2">
    <source>
        <dbReference type="EMBL" id="SFT57430.1"/>
    </source>
</evidence>
<feature type="transmembrane region" description="Helical" evidence="1">
    <location>
        <begin position="73"/>
        <end position="96"/>
    </location>
</feature>
<dbReference type="EMBL" id="FPBD01000002">
    <property type="protein sequence ID" value="SFT57430.1"/>
    <property type="molecule type" value="Genomic_DNA"/>
</dbReference>
<keyword evidence="1" id="KW-1133">Transmembrane helix</keyword>
<dbReference type="InterPro" id="IPR021362">
    <property type="entry name" value="DUF2834"/>
</dbReference>
<dbReference type="AlphaFoldDB" id="A0A1I6Z3X6"/>
<dbReference type="Pfam" id="PF11196">
    <property type="entry name" value="DUF2834"/>
    <property type="match status" value="1"/>
</dbReference>
<accession>A0A1I6Z3X6</accession>
<proteinExistence type="predicted"/>
<dbReference type="RefSeq" id="WP_054784614.1">
    <property type="nucleotide sequence ID" value="NZ_FPBD01000002.1"/>
</dbReference>
<reference evidence="3" key="1">
    <citation type="submission" date="2016-10" db="EMBL/GenBank/DDBJ databases">
        <authorList>
            <person name="Varghese N."/>
            <person name="Submissions S."/>
        </authorList>
    </citation>
    <scope>NUCLEOTIDE SEQUENCE [LARGE SCALE GENOMIC DNA]</scope>
    <source>
        <strain evidence="3">DSM 17465</strain>
    </source>
</reference>
<feature type="transmembrane region" description="Helical" evidence="1">
    <location>
        <begin position="45"/>
        <end position="64"/>
    </location>
</feature>
<sequence>MKYFYGVLCILGFLLPYGAFMPWLLENGPDLPRLLAEAFAGKISAFAWLDVVVSAVVLTGFIFAEGQRLGMKFLWLPILSVFTVGVSLGLPLFLLLRELHVEKTSKTGAVSGKNVARI</sequence>
<keyword evidence="1" id="KW-0812">Transmembrane</keyword>
<name>A0A1I6Z3X6_9HYPH</name>
<evidence type="ECO:0008006" key="4">
    <source>
        <dbReference type="Google" id="ProtNLM"/>
    </source>
</evidence>
<organism evidence="2 3">
    <name type="scientific">Pseudovibrio denitrificans</name>
    <dbReference type="NCBI Taxonomy" id="258256"/>
    <lineage>
        <taxon>Bacteria</taxon>
        <taxon>Pseudomonadati</taxon>
        <taxon>Pseudomonadota</taxon>
        <taxon>Alphaproteobacteria</taxon>
        <taxon>Hyphomicrobiales</taxon>
        <taxon>Stappiaceae</taxon>
        <taxon>Pseudovibrio</taxon>
    </lineage>
</organism>